<sequence>MSDKPRLAIIGTGNMGGAMVGRLRAAGYPVSVWNRTRERAEQVAARTGATVAGTAREAAGTSDVVIVALANDAADLAAHEGRDGIVAGLRLGTPVVDTSTIDPRTTLRLAEMVRGAGGVHVDCPVSGSVSSVEGGTLTALAAGEAVDVDRVRPILESMSGKVFHIGPTGTGATMKVAINTLLLAINQGLSEAYVLAEAAGIDRDTAYDVFLSGATGAPFLKYKRAIFEHPDDNPVAFSLDLVSKDADLVLALAERVGVPVAQAQANKAAVESAIADGYGQQDISTIAKHLRELRSRSSRG</sequence>
<comment type="caution">
    <text evidence="7">The sequence shown here is derived from an EMBL/GenBank/DDBJ whole genome shotgun (WGS) entry which is preliminary data.</text>
</comment>
<keyword evidence="2" id="KW-0560">Oxidoreductase</keyword>
<dbReference type="InterPro" id="IPR013328">
    <property type="entry name" value="6PGD_dom2"/>
</dbReference>
<evidence type="ECO:0000256" key="2">
    <source>
        <dbReference type="ARBA" id="ARBA00023002"/>
    </source>
</evidence>
<evidence type="ECO:0000256" key="3">
    <source>
        <dbReference type="ARBA" id="ARBA00023027"/>
    </source>
</evidence>
<dbReference type="Gene3D" id="1.10.1040.10">
    <property type="entry name" value="N-(1-d-carboxylethyl)-l-norvaline Dehydrogenase, domain 2"/>
    <property type="match status" value="1"/>
</dbReference>
<dbReference type="GO" id="GO:0051287">
    <property type="term" value="F:NAD binding"/>
    <property type="evidence" value="ECO:0007669"/>
    <property type="project" value="InterPro"/>
</dbReference>
<feature type="domain" description="6-phosphogluconate dehydrogenase NADP-binding" evidence="5">
    <location>
        <begin position="7"/>
        <end position="166"/>
    </location>
</feature>
<dbReference type="PIRSF" id="PIRSF000103">
    <property type="entry name" value="HIBADH"/>
    <property type="match status" value="1"/>
</dbReference>
<evidence type="ECO:0000256" key="1">
    <source>
        <dbReference type="ARBA" id="ARBA00009080"/>
    </source>
</evidence>
<dbReference type="PANTHER" id="PTHR43580:SF2">
    <property type="entry name" value="CYTOKINE-LIKE NUCLEAR FACTOR N-PAC"/>
    <property type="match status" value="1"/>
</dbReference>
<dbReference type="InterPro" id="IPR015815">
    <property type="entry name" value="HIBADH-related"/>
</dbReference>
<evidence type="ECO:0000313" key="8">
    <source>
        <dbReference type="Proteomes" id="UP000256913"/>
    </source>
</evidence>
<evidence type="ECO:0000259" key="5">
    <source>
        <dbReference type="Pfam" id="PF03446"/>
    </source>
</evidence>
<dbReference type="PANTHER" id="PTHR43580">
    <property type="entry name" value="OXIDOREDUCTASE GLYR1-RELATED"/>
    <property type="match status" value="1"/>
</dbReference>
<proteinExistence type="inferred from homology"/>
<dbReference type="Proteomes" id="UP000256913">
    <property type="component" value="Unassembled WGS sequence"/>
</dbReference>
<evidence type="ECO:0000259" key="6">
    <source>
        <dbReference type="Pfam" id="PF14833"/>
    </source>
</evidence>
<dbReference type="InterPro" id="IPR051265">
    <property type="entry name" value="HIBADH-related_NP60_sf"/>
</dbReference>
<dbReference type="InterPro" id="IPR008927">
    <property type="entry name" value="6-PGluconate_DH-like_C_sf"/>
</dbReference>
<protein>
    <submittedName>
        <fullName evidence="7">3-hydroxyisobutyrate dehydrogenase</fullName>
    </submittedName>
</protein>
<feature type="active site" evidence="4">
    <location>
        <position position="175"/>
    </location>
</feature>
<gene>
    <name evidence="7" type="ORF">DFJ67_0479</name>
</gene>
<dbReference type="GO" id="GO:0050661">
    <property type="term" value="F:NADP binding"/>
    <property type="evidence" value="ECO:0007669"/>
    <property type="project" value="InterPro"/>
</dbReference>
<dbReference type="AlphaFoldDB" id="A0A3D9ZB43"/>
<feature type="domain" description="3-hydroxyisobutyrate dehydrogenase-like NAD-binding" evidence="6">
    <location>
        <begin position="169"/>
        <end position="289"/>
    </location>
</feature>
<dbReference type="SUPFAM" id="SSF51735">
    <property type="entry name" value="NAD(P)-binding Rossmann-fold domains"/>
    <property type="match status" value="1"/>
</dbReference>
<evidence type="ECO:0000313" key="7">
    <source>
        <dbReference type="EMBL" id="REF94541.1"/>
    </source>
</evidence>
<keyword evidence="8" id="KW-1185">Reference proteome</keyword>
<organism evidence="7 8">
    <name type="scientific">Asanoa ferruginea</name>
    <dbReference type="NCBI Taxonomy" id="53367"/>
    <lineage>
        <taxon>Bacteria</taxon>
        <taxon>Bacillati</taxon>
        <taxon>Actinomycetota</taxon>
        <taxon>Actinomycetes</taxon>
        <taxon>Micromonosporales</taxon>
        <taxon>Micromonosporaceae</taxon>
        <taxon>Asanoa</taxon>
    </lineage>
</organism>
<comment type="similarity">
    <text evidence="1">Belongs to the HIBADH-related family.</text>
</comment>
<dbReference type="InterPro" id="IPR006115">
    <property type="entry name" value="6PGDH_NADP-bd"/>
</dbReference>
<dbReference type="InterPro" id="IPR029154">
    <property type="entry name" value="HIBADH-like_NADP-bd"/>
</dbReference>
<dbReference type="EMBL" id="QUMQ01000001">
    <property type="protein sequence ID" value="REF94541.1"/>
    <property type="molecule type" value="Genomic_DNA"/>
</dbReference>
<dbReference type="Gene3D" id="3.40.50.720">
    <property type="entry name" value="NAD(P)-binding Rossmann-like Domain"/>
    <property type="match status" value="1"/>
</dbReference>
<dbReference type="SUPFAM" id="SSF48179">
    <property type="entry name" value="6-phosphogluconate dehydrogenase C-terminal domain-like"/>
    <property type="match status" value="1"/>
</dbReference>
<name>A0A3D9ZB43_9ACTN</name>
<dbReference type="GO" id="GO:0016491">
    <property type="term" value="F:oxidoreductase activity"/>
    <property type="evidence" value="ECO:0007669"/>
    <property type="project" value="UniProtKB-KW"/>
</dbReference>
<keyword evidence="3" id="KW-0520">NAD</keyword>
<accession>A0A3D9ZB43</accession>
<dbReference type="Pfam" id="PF14833">
    <property type="entry name" value="NAD_binding_11"/>
    <property type="match status" value="1"/>
</dbReference>
<dbReference type="Pfam" id="PF03446">
    <property type="entry name" value="NAD_binding_2"/>
    <property type="match status" value="1"/>
</dbReference>
<dbReference type="InterPro" id="IPR036291">
    <property type="entry name" value="NAD(P)-bd_dom_sf"/>
</dbReference>
<reference evidence="7 8" key="1">
    <citation type="submission" date="2018-08" db="EMBL/GenBank/DDBJ databases">
        <title>Sequencing the genomes of 1000 actinobacteria strains.</title>
        <authorList>
            <person name="Klenk H.-P."/>
        </authorList>
    </citation>
    <scope>NUCLEOTIDE SEQUENCE [LARGE SCALE GENOMIC DNA]</scope>
    <source>
        <strain evidence="7 8">DSM 44099</strain>
    </source>
</reference>
<dbReference type="RefSeq" id="WP_170215719.1">
    <property type="nucleotide sequence ID" value="NZ_BONB01000053.1"/>
</dbReference>
<evidence type="ECO:0000256" key="4">
    <source>
        <dbReference type="PIRSR" id="PIRSR000103-1"/>
    </source>
</evidence>